<protein>
    <submittedName>
        <fullName evidence="1">Uncharacterized protein</fullName>
    </submittedName>
</protein>
<dbReference type="EMBL" id="VSSQ01021912">
    <property type="protein sequence ID" value="MPM67824.1"/>
    <property type="molecule type" value="Genomic_DNA"/>
</dbReference>
<proteinExistence type="predicted"/>
<sequence>MHRLIVEVGVHIFLNQVSHDIDVVVELTHAGIIPLRDRNLLHLVFEIVAKV</sequence>
<organism evidence="1">
    <name type="scientific">bioreactor metagenome</name>
    <dbReference type="NCBI Taxonomy" id="1076179"/>
    <lineage>
        <taxon>unclassified sequences</taxon>
        <taxon>metagenomes</taxon>
        <taxon>ecological metagenomes</taxon>
    </lineage>
</organism>
<reference evidence="1" key="1">
    <citation type="submission" date="2019-08" db="EMBL/GenBank/DDBJ databases">
        <authorList>
            <person name="Kucharzyk K."/>
            <person name="Murdoch R.W."/>
            <person name="Higgins S."/>
            <person name="Loffler F."/>
        </authorList>
    </citation>
    <scope>NUCLEOTIDE SEQUENCE</scope>
</reference>
<dbReference type="AlphaFoldDB" id="A0A645C1I1"/>
<gene>
    <name evidence="1" type="ORF">SDC9_114749</name>
</gene>
<name>A0A645C1I1_9ZZZZ</name>
<accession>A0A645C1I1</accession>
<evidence type="ECO:0000313" key="1">
    <source>
        <dbReference type="EMBL" id="MPM67824.1"/>
    </source>
</evidence>
<comment type="caution">
    <text evidence="1">The sequence shown here is derived from an EMBL/GenBank/DDBJ whole genome shotgun (WGS) entry which is preliminary data.</text>
</comment>